<gene>
    <name evidence="1" type="ORF">BJ212DRAFT_1280118</name>
</gene>
<evidence type="ECO:0000313" key="2">
    <source>
        <dbReference type="Proteomes" id="UP000807769"/>
    </source>
</evidence>
<dbReference type="RefSeq" id="XP_041188903.1">
    <property type="nucleotide sequence ID" value="XM_041331539.1"/>
</dbReference>
<protein>
    <recommendedName>
        <fullName evidence="3">hAT-like transposase RNase-H fold domain-containing protein</fullName>
    </recommendedName>
</protein>
<dbReference type="GeneID" id="64625556"/>
<sequence length="137" mass="15674">DSASIAAVIPAMDRLDDHLNNATRCDYHPAIKVAMKLARNKMDRYWRHTDQSHISLLMCSITVLHPGLKLEYFRKQNWDAEWIEEAVALTRAEYSTNYEGIVVTTTDSTMAAATNEPTPFFGFGDYSRLRLYPYSAH</sequence>
<keyword evidence="2" id="KW-1185">Reference proteome</keyword>
<evidence type="ECO:0000313" key="1">
    <source>
        <dbReference type="EMBL" id="KAG1808911.1"/>
    </source>
</evidence>
<evidence type="ECO:0008006" key="3">
    <source>
        <dbReference type="Google" id="ProtNLM"/>
    </source>
</evidence>
<accession>A0A9P7E297</accession>
<feature type="non-terminal residue" evidence="1">
    <location>
        <position position="137"/>
    </location>
</feature>
<dbReference type="Proteomes" id="UP000807769">
    <property type="component" value="Unassembled WGS sequence"/>
</dbReference>
<organism evidence="1 2">
    <name type="scientific">Suillus subaureus</name>
    <dbReference type="NCBI Taxonomy" id="48587"/>
    <lineage>
        <taxon>Eukaryota</taxon>
        <taxon>Fungi</taxon>
        <taxon>Dikarya</taxon>
        <taxon>Basidiomycota</taxon>
        <taxon>Agaricomycotina</taxon>
        <taxon>Agaricomycetes</taxon>
        <taxon>Agaricomycetidae</taxon>
        <taxon>Boletales</taxon>
        <taxon>Suillineae</taxon>
        <taxon>Suillaceae</taxon>
        <taxon>Suillus</taxon>
    </lineage>
</organism>
<reference evidence="1" key="1">
    <citation type="journal article" date="2020" name="New Phytol.">
        <title>Comparative genomics reveals dynamic genome evolution in host specialist ectomycorrhizal fungi.</title>
        <authorList>
            <person name="Lofgren L.A."/>
            <person name="Nguyen N.H."/>
            <person name="Vilgalys R."/>
            <person name="Ruytinx J."/>
            <person name="Liao H.L."/>
            <person name="Branco S."/>
            <person name="Kuo A."/>
            <person name="LaButti K."/>
            <person name="Lipzen A."/>
            <person name="Andreopoulos W."/>
            <person name="Pangilinan J."/>
            <person name="Riley R."/>
            <person name="Hundley H."/>
            <person name="Na H."/>
            <person name="Barry K."/>
            <person name="Grigoriev I.V."/>
            <person name="Stajich J.E."/>
            <person name="Kennedy P.G."/>
        </authorList>
    </citation>
    <scope>NUCLEOTIDE SEQUENCE</scope>
    <source>
        <strain evidence="1">MN1</strain>
    </source>
</reference>
<comment type="caution">
    <text evidence="1">The sequence shown here is derived from an EMBL/GenBank/DDBJ whole genome shotgun (WGS) entry which is preliminary data.</text>
</comment>
<dbReference type="AlphaFoldDB" id="A0A9P7E297"/>
<name>A0A9P7E297_9AGAM</name>
<dbReference type="OrthoDB" id="3252425at2759"/>
<dbReference type="EMBL" id="JABBWG010000036">
    <property type="protein sequence ID" value="KAG1808911.1"/>
    <property type="molecule type" value="Genomic_DNA"/>
</dbReference>
<proteinExistence type="predicted"/>